<dbReference type="EMBL" id="LT558117">
    <property type="protein sequence ID" value="SAM61900.1"/>
    <property type="molecule type" value="Genomic_DNA"/>
</dbReference>
<sequence>MFSIFAQPAQTSVSETQESPANHGANPGKSGSGLGYSTCVVA</sequence>
<reference evidence="3" key="1">
    <citation type="submission" date="2016-04" db="EMBL/GenBank/DDBJ databases">
        <authorList>
            <person name="Guldener U."/>
            <person name="Guldener U."/>
        </authorList>
    </citation>
    <scope>NUCLEOTIDE SEQUENCE [LARGE SCALE GENOMIC DNA]</scope>
    <source>
        <strain evidence="3">UB2112</strain>
    </source>
</reference>
<evidence type="ECO:0000313" key="3">
    <source>
        <dbReference type="Proteomes" id="UP000179920"/>
    </source>
</evidence>
<accession>A0A1K0FVL0</accession>
<dbReference type="Proteomes" id="UP000179920">
    <property type="component" value="Chromosome I"/>
</dbReference>
<proteinExistence type="predicted"/>
<dbReference type="Pfam" id="PF17445">
    <property type="entry name" value="Mfa1"/>
    <property type="match status" value="1"/>
</dbReference>
<name>A0A1K0FVL0_9BASI</name>
<feature type="compositionally biased region" description="Polar residues" evidence="1">
    <location>
        <begin position="8"/>
        <end position="20"/>
    </location>
</feature>
<evidence type="ECO:0000256" key="1">
    <source>
        <dbReference type="SAM" id="MobiDB-lite"/>
    </source>
</evidence>
<protein>
    <submittedName>
        <fullName evidence="2">Probable a1-specific pheromone [mating factor a1]</fullName>
    </submittedName>
</protein>
<feature type="region of interest" description="Disordered" evidence="1">
    <location>
        <begin position="1"/>
        <end position="42"/>
    </location>
</feature>
<dbReference type="AlphaFoldDB" id="A0A1K0FVL0"/>
<gene>
    <name evidence="2" type="ORF">UBRO_03899</name>
</gene>
<organism evidence="2 3">
    <name type="scientific">Ustilago bromivora</name>
    <dbReference type="NCBI Taxonomy" id="307758"/>
    <lineage>
        <taxon>Eukaryota</taxon>
        <taxon>Fungi</taxon>
        <taxon>Dikarya</taxon>
        <taxon>Basidiomycota</taxon>
        <taxon>Ustilaginomycotina</taxon>
        <taxon>Ustilaginomycetes</taxon>
        <taxon>Ustilaginales</taxon>
        <taxon>Ustilaginaceae</taxon>
        <taxon>Ustilago</taxon>
    </lineage>
</organism>
<dbReference type="InterPro" id="IPR035382">
    <property type="entry name" value="MFA1"/>
</dbReference>
<evidence type="ECO:0000313" key="2">
    <source>
        <dbReference type="EMBL" id="SAM61900.1"/>
    </source>
</evidence>